<gene>
    <name evidence="6" type="ORF">AAFF_G00177920</name>
</gene>
<comment type="caution">
    <text evidence="6">The sequence shown here is derived from an EMBL/GenBank/DDBJ whole genome shotgun (WGS) entry which is preliminary data.</text>
</comment>
<dbReference type="InterPro" id="IPR042855">
    <property type="entry name" value="V_SNARE_CC"/>
</dbReference>
<comment type="subcellular location">
    <subcellularLocation>
        <location evidence="2">Endomembrane system</location>
        <topology evidence="2">Single-pass type IV membrane protein</topology>
    </subcellularLocation>
</comment>
<feature type="region of interest" description="Disordered" evidence="4">
    <location>
        <begin position="119"/>
        <end position="138"/>
    </location>
</feature>
<dbReference type="GO" id="GO:0012505">
    <property type="term" value="C:endomembrane system"/>
    <property type="evidence" value="ECO:0007669"/>
    <property type="project" value="UniProtKB-SubCell"/>
</dbReference>
<keyword evidence="3" id="KW-0175">Coiled coil</keyword>
<evidence type="ECO:0000256" key="1">
    <source>
        <dbReference type="ARBA" id="ARBA00008025"/>
    </source>
</evidence>
<organism evidence="6 7">
    <name type="scientific">Aldrovandia affinis</name>
    <dbReference type="NCBI Taxonomy" id="143900"/>
    <lineage>
        <taxon>Eukaryota</taxon>
        <taxon>Metazoa</taxon>
        <taxon>Chordata</taxon>
        <taxon>Craniata</taxon>
        <taxon>Vertebrata</taxon>
        <taxon>Euteleostomi</taxon>
        <taxon>Actinopterygii</taxon>
        <taxon>Neopterygii</taxon>
        <taxon>Teleostei</taxon>
        <taxon>Notacanthiformes</taxon>
        <taxon>Halosauridae</taxon>
        <taxon>Aldrovandia</taxon>
    </lineage>
</organism>
<dbReference type="Gene3D" id="1.20.5.110">
    <property type="match status" value="1"/>
</dbReference>
<feature type="compositionally biased region" description="Basic and acidic residues" evidence="4">
    <location>
        <begin position="82"/>
        <end position="94"/>
    </location>
</feature>
<comment type="similarity">
    <text evidence="1">Belongs to the synaptobrevin family.</text>
</comment>
<dbReference type="AlphaFoldDB" id="A0AAD7RNB2"/>
<dbReference type="PANTHER" id="PTHR47462:SF1">
    <property type="entry name" value="VESICLE-ASSOCIATED MEMBRANE PROTEIN 5"/>
    <property type="match status" value="1"/>
</dbReference>
<evidence type="ECO:0000256" key="3">
    <source>
        <dbReference type="PROSITE-ProRule" id="PRU00290"/>
    </source>
</evidence>
<dbReference type="GO" id="GO:0043001">
    <property type="term" value="P:Golgi to plasma membrane protein transport"/>
    <property type="evidence" value="ECO:0007669"/>
    <property type="project" value="TreeGrafter"/>
</dbReference>
<feature type="compositionally biased region" description="Basic residues" evidence="4">
    <location>
        <begin position="71"/>
        <end position="81"/>
    </location>
</feature>
<dbReference type="GO" id="GO:0005886">
    <property type="term" value="C:plasma membrane"/>
    <property type="evidence" value="ECO:0007669"/>
    <property type="project" value="TreeGrafter"/>
</dbReference>
<accession>A0AAD7RNB2</accession>
<protein>
    <recommendedName>
        <fullName evidence="5">V-SNARE coiled-coil homology domain-containing protein</fullName>
    </recommendedName>
</protein>
<dbReference type="PANTHER" id="PTHR47462">
    <property type="entry name" value="VESICLE-ASSOCIATED MEMBRANE PROTEIN 5"/>
    <property type="match status" value="1"/>
</dbReference>
<dbReference type="Proteomes" id="UP001221898">
    <property type="component" value="Unassembled WGS sequence"/>
</dbReference>
<feature type="domain" description="V-SNARE coiled-coil homology" evidence="5">
    <location>
        <begin position="7"/>
        <end position="67"/>
    </location>
</feature>
<evidence type="ECO:0000259" key="5">
    <source>
        <dbReference type="PROSITE" id="PS50892"/>
    </source>
</evidence>
<dbReference type="PRINTS" id="PR00219">
    <property type="entry name" value="SYNAPTOBREVN"/>
</dbReference>
<evidence type="ECO:0000256" key="2">
    <source>
        <dbReference type="ARBA" id="ARBA00046280"/>
    </source>
</evidence>
<evidence type="ECO:0000313" key="6">
    <source>
        <dbReference type="EMBL" id="KAJ8385971.1"/>
    </source>
</evidence>
<dbReference type="Pfam" id="PF00957">
    <property type="entry name" value="Synaptobrevin"/>
    <property type="match status" value="1"/>
</dbReference>
<feature type="region of interest" description="Disordered" evidence="4">
    <location>
        <begin position="54"/>
        <end position="102"/>
    </location>
</feature>
<dbReference type="InterPro" id="IPR042166">
    <property type="entry name" value="Vamp5"/>
</dbReference>
<reference evidence="6" key="1">
    <citation type="journal article" date="2023" name="Science">
        <title>Genome structures resolve the early diversification of teleost fishes.</title>
        <authorList>
            <person name="Parey E."/>
            <person name="Louis A."/>
            <person name="Montfort J."/>
            <person name="Bouchez O."/>
            <person name="Roques C."/>
            <person name="Iampietro C."/>
            <person name="Lluch J."/>
            <person name="Castinel A."/>
            <person name="Donnadieu C."/>
            <person name="Desvignes T."/>
            <person name="Floi Bucao C."/>
            <person name="Jouanno E."/>
            <person name="Wen M."/>
            <person name="Mejri S."/>
            <person name="Dirks R."/>
            <person name="Jansen H."/>
            <person name="Henkel C."/>
            <person name="Chen W.J."/>
            <person name="Zahm M."/>
            <person name="Cabau C."/>
            <person name="Klopp C."/>
            <person name="Thompson A.W."/>
            <person name="Robinson-Rechavi M."/>
            <person name="Braasch I."/>
            <person name="Lecointre G."/>
            <person name="Bobe J."/>
            <person name="Postlethwait J.H."/>
            <person name="Berthelot C."/>
            <person name="Roest Crollius H."/>
            <person name="Guiguen Y."/>
        </authorList>
    </citation>
    <scope>NUCLEOTIDE SEQUENCE</scope>
    <source>
        <strain evidence="6">NC1722</strain>
    </source>
</reference>
<proteinExistence type="inferred from homology"/>
<evidence type="ECO:0000313" key="7">
    <source>
        <dbReference type="Proteomes" id="UP001221898"/>
    </source>
</evidence>
<name>A0AAD7RNB2_9TELE</name>
<dbReference type="InterPro" id="IPR001388">
    <property type="entry name" value="Synaptobrevin-like"/>
</dbReference>
<sequence>MENGNSRLRQAQEDVDEVAVIMLENLQKAEDRSGKLGELETRADELLEKSKGFAKTTGKVKRQKRWESIRMKHAKAPRTARGRGEETGKEESRGKNRRLWLIPLGSGNMDNLTYRNMDNLTRGDTRNSFSKQLEPLSH</sequence>
<evidence type="ECO:0000256" key="4">
    <source>
        <dbReference type="SAM" id="MobiDB-lite"/>
    </source>
</evidence>
<keyword evidence="7" id="KW-1185">Reference proteome</keyword>
<dbReference type="SUPFAM" id="SSF58038">
    <property type="entry name" value="SNARE fusion complex"/>
    <property type="match status" value="1"/>
</dbReference>
<dbReference type="PROSITE" id="PS50892">
    <property type="entry name" value="V_SNARE"/>
    <property type="match status" value="1"/>
</dbReference>
<dbReference type="EMBL" id="JAINUG010000237">
    <property type="protein sequence ID" value="KAJ8385971.1"/>
    <property type="molecule type" value="Genomic_DNA"/>
</dbReference>